<dbReference type="InterPro" id="IPR000742">
    <property type="entry name" value="EGF"/>
</dbReference>
<dbReference type="EMBL" id="UYJE01008636">
    <property type="protein sequence ID" value="VDI65684.1"/>
    <property type="molecule type" value="Genomic_DNA"/>
</dbReference>
<organism evidence="6 7">
    <name type="scientific">Mytilus galloprovincialis</name>
    <name type="common">Mediterranean mussel</name>
    <dbReference type="NCBI Taxonomy" id="29158"/>
    <lineage>
        <taxon>Eukaryota</taxon>
        <taxon>Metazoa</taxon>
        <taxon>Spiralia</taxon>
        <taxon>Lophotrochozoa</taxon>
        <taxon>Mollusca</taxon>
        <taxon>Bivalvia</taxon>
        <taxon>Autobranchia</taxon>
        <taxon>Pteriomorphia</taxon>
        <taxon>Mytilida</taxon>
        <taxon>Mytiloidea</taxon>
        <taxon>Mytilidae</taxon>
        <taxon>Mytilinae</taxon>
        <taxon>Mytilus</taxon>
    </lineage>
</organism>
<feature type="disulfide bond" evidence="4">
    <location>
        <begin position="1922"/>
        <end position="1931"/>
    </location>
</feature>
<evidence type="ECO:0000256" key="1">
    <source>
        <dbReference type="ARBA" id="ARBA00022536"/>
    </source>
</evidence>
<dbReference type="InterPro" id="IPR012334">
    <property type="entry name" value="Pectin_lyas_fold"/>
</dbReference>
<dbReference type="SUPFAM" id="SSF51126">
    <property type="entry name" value="Pectin lyase-like"/>
    <property type="match status" value="3"/>
</dbReference>
<evidence type="ECO:0000313" key="6">
    <source>
        <dbReference type="EMBL" id="VDI65684.1"/>
    </source>
</evidence>
<name>A0A8B6GKS9_MYTGA</name>
<dbReference type="Gene3D" id="2.160.20.10">
    <property type="entry name" value="Single-stranded right-handed beta-helix, Pectin lyase-like"/>
    <property type="match status" value="2"/>
</dbReference>
<feature type="disulfide bond" evidence="4">
    <location>
        <begin position="1888"/>
        <end position="1897"/>
    </location>
</feature>
<dbReference type="PROSITE" id="PS50026">
    <property type="entry name" value="EGF_3"/>
    <property type="match status" value="2"/>
</dbReference>
<accession>A0A8B6GKS9</accession>
<keyword evidence="3 4" id="KW-1015">Disulfide bond</keyword>
<feature type="domain" description="EGF-like" evidence="5">
    <location>
        <begin position="1864"/>
        <end position="1898"/>
    </location>
</feature>
<evidence type="ECO:0000256" key="4">
    <source>
        <dbReference type="PROSITE-ProRule" id="PRU00076"/>
    </source>
</evidence>
<dbReference type="InterPro" id="IPR051216">
    <property type="entry name" value="Teneurin"/>
</dbReference>
<keyword evidence="1 4" id="KW-0245">EGF-like domain</keyword>
<comment type="caution">
    <text evidence="6">The sequence shown here is derived from an EMBL/GenBank/DDBJ whole genome shotgun (WGS) entry which is preliminary data.</text>
</comment>
<dbReference type="PANTHER" id="PTHR11219:SF69">
    <property type="entry name" value="TENEURIN-A"/>
    <property type="match status" value="1"/>
</dbReference>
<dbReference type="SMART" id="SM00710">
    <property type="entry name" value="PbH1"/>
    <property type="match status" value="19"/>
</dbReference>
<dbReference type="InterPro" id="IPR006626">
    <property type="entry name" value="PbH1"/>
</dbReference>
<evidence type="ECO:0000256" key="3">
    <source>
        <dbReference type="ARBA" id="ARBA00023157"/>
    </source>
</evidence>
<dbReference type="PANTHER" id="PTHR11219">
    <property type="entry name" value="TENEURIN AND N-ACETYLGLUCOSAMINE-1-PHOSPHODIESTER ALPHA-N-ACETYLGLUCOSAMINIDASE"/>
    <property type="match status" value="1"/>
</dbReference>
<evidence type="ECO:0000313" key="7">
    <source>
        <dbReference type="Proteomes" id="UP000596742"/>
    </source>
</evidence>
<evidence type="ECO:0000259" key="5">
    <source>
        <dbReference type="PROSITE" id="PS50026"/>
    </source>
</evidence>
<dbReference type="Proteomes" id="UP000596742">
    <property type="component" value="Unassembled WGS sequence"/>
</dbReference>
<keyword evidence="7" id="KW-1185">Reference proteome</keyword>
<dbReference type="Gene3D" id="2.10.25.10">
    <property type="entry name" value="Laminin"/>
    <property type="match status" value="1"/>
</dbReference>
<dbReference type="CDD" id="cd00054">
    <property type="entry name" value="EGF_CA"/>
    <property type="match status" value="1"/>
</dbReference>
<feature type="non-terminal residue" evidence="6">
    <location>
        <position position="1936"/>
    </location>
</feature>
<reference evidence="6" key="1">
    <citation type="submission" date="2018-11" db="EMBL/GenBank/DDBJ databases">
        <authorList>
            <person name="Alioto T."/>
            <person name="Alioto T."/>
        </authorList>
    </citation>
    <scope>NUCLEOTIDE SEQUENCE</scope>
</reference>
<dbReference type="PROSITE" id="PS01186">
    <property type="entry name" value="EGF_2"/>
    <property type="match status" value="2"/>
</dbReference>
<keyword evidence="2" id="KW-0677">Repeat</keyword>
<comment type="caution">
    <text evidence="4">Lacks conserved residue(s) required for the propagation of feature annotation.</text>
</comment>
<evidence type="ECO:0000256" key="2">
    <source>
        <dbReference type="ARBA" id="ARBA00022737"/>
    </source>
</evidence>
<feature type="domain" description="EGF-like" evidence="5">
    <location>
        <begin position="1899"/>
        <end position="1932"/>
    </location>
</feature>
<dbReference type="Pfam" id="PF13229">
    <property type="entry name" value="Beta_helix"/>
    <property type="match status" value="1"/>
</dbReference>
<dbReference type="InterPro" id="IPR011050">
    <property type="entry name" value="Pectin_lyase_fold/virulence"/>
</dbReference>
<sequence>MEINFATFYSCSSALRVSEGNNLTVTHKEAIPETAFKIRNSEFIHNQYGIQFLGTTENPSFFIKQCNISLNSGYGIQIGNWFNRAISSVLSRLYIDMSSIERNSNHGIYSGSDGFASIFVNNTVIKDHPTGSIGIYSYRYWRSGFSENITIMNSEFSNNRQQSVQMYSYSSYRSCSFLKITNTTFDSNFHRSVDVNLYSKCLSISIVGNSFQNSLGSYTAIELGNLGLQSDVKIIENTFRASHTVISVNGRNSIIPVSIQGNVFDNSTPVTINSKSSLITIFNARLNFTRNTVQNCVMYSLVDIKDGVEHIFSENKFIDNQLTPCYINVETKFSRTHTISASNNFWGDTNTDTIKSKICDFFVDTRLALVKVERFYTDITMLSTLNISNDFKSVQQQDEKVYVIGGIINGSLSMLYPEGSIIVVNRSILILETGDVQITNASFNFSQNRGIRSYGKLEISYSDLQGTDLKWTGLHIYHNGLNLQNVTLRDVKICIEVLDSCDVNINNATVWNAEHLLQAEVLIGDLNIYFRNSNITVSNKMLRVGFWKSNSIVIKDDNSIFSSNIGQIFEISELSTQDGITNITFDLFGSNLNSYGTYRYSSYQINIDSCSGYLHSLIRNSTFDCTYAYASNINIRTQATNIEVAHNIFRMSDKSLNFYFTCNWNSKLDTVLEYVERNVNILNNSFNGLSSGYDFYAYIRTSYKHFFHLFDNKFTHSPSINRYGISFRSFGYSNLDIKGNYFSSVKNNAVNIYGYVGLTFLMENTFQYGMDCVKIDVLNSNYNMTISDNFFVDNYASTAILDLFQPNGNVPPIVLSRNIFQNNLNTVLLFRSPNISISHNSFENPNATYNIKVNSAGWYQNEIVNASLNFWGTTNLKEISQKIYDKSYDDTLLDVLFRPYLGSRNFSDIQNEEPPFISISGEVGGRVNGELTLTADKGQYQVTANIEVGESDILTLEPGVTLLFNKDLGINVEGTLIVNGSSEMPVMMLEKVHGEAWRGISIDTAEGINPTTICYLQVTGTLEGIVLKRNYAEMKNISSTYSKGHGFTINQQQKGGNMSRIIFEDLMAANNNKNGIQIISADTTTVTNILISHCCVYQNGESGFNIQANISIDIDNCVIKENTQCGVYVEQSKGGGVFIKSSTLSENKLYAVEVITSNTILMDSCFLKENGPSRSYQYGTCKISHTQLPNSGFNVTFLNNTFLSNQKQYGIYISNYYTSGSFTFSMKFNRFSFERRLLYLDSHNRYDFDAKIDISHNIFNNNKETSETLINLVLSYDNSVDLVENTFINNTAKDILTISSSPYARFVSKIDIRIFDNIFKDNIFTDSCLNLKSYHVISVNRNTFMNPQTTGKCELQAPSFDESYSINGTNNYWGSSNMSDIIEKVCGFEKTMEKSYVYYLPFSTSEENDDFVASTQDDFEVQNMFGGEITGTFTINYKIEATRISRSIFVRKNASLNIENGIKMHFDEKRSLNVNDGESRSLFTNGSVASKWYGMVISTKDTGNVKFHDAYISNTEIGIQSKDKFLDLKNITIYNSLGACLSMLSGAEGNFDLEGSMFNSCYHGLFLSKFVNASFAGLDISSSYEGVQLITDQTGHLTLHNIRIKNSSMFAVHVEFNHRSNAGNITIHDIEVIDSQTGFKLIVDNYYTHNSIEIKDNSFNNISKFAMQISMPDYHGYRYQNGDTRFIDIGYNTLNNTCGVILDIWDFVNVSFHDNDFTGSSCSIIDKCFLSILVNGYRDIPYHVFDISTNKFMGINSYCVIELKSHSYFSFSKGAMQFNSFLLNKVSRGVVVLDTSYFNISQNIFDNHDSTFDLYTSGSGDDTINATKNWFGNMTLALVYDRIYDRRLDPNLMSVNIEPLLLEWTLDCSLVNNCSNQGQCVSTNRCRCVSGWTGKNCTEYDCSDVNHCYGNGRCIGPNKCDCHSGWEGDKCTVASC</sequence>
<dbReference type="OrthoDB" id="6113170at2759"/>
<protein>
    <recommendedName>
        <fullName evidence="5">EGF-like domain-containing protein</fullName>
    </recommendedName>
</protein>
<proteinExistence type="predicted"/>
<dbReference type="SMART" id="SM00181">
    <property type="entry name" value="EGF"/>
    <property type="match status" value="2"/>
</dbReference>
<gene>
    <name evidence="6" type="ORF">MGAL_10B078266</name>
</gene>
<dbReference type="InterPro" id="IPR039448">
    <property type="entry name" value="Beta_helix"/>
</dbReference>
<dbReference type="PROSITE" id="PS00022">
    <property type="entry name" value="EGF_1"/>
    <property type="match status" value="2"/>
</dbReference>